<keyword evidence="4" id="KW-1185">Reference proteome</keyword>
<feature type="signal peptide" evidence="2">
    <location>
        <begin position="1"/>
        <end position="27"/>
    </location>
</feature>
<evidence type="ECO:0000313" key="4">
    <source>
        <dbReference type="Proteomes" id="UP000464178"/>
    </source>
</evidence>
<protein>
    <submittedName>
        <fullName evidence="3">Uncharacterized protein</fullName>
    </submittedName>
</protein>
<dbReference type="KEGG" id="gms:SOIL9_34220"/>
<evidence type="ECO:0000256" key="1">
    <source>
        <dbReference type="SAM" id="MobiDB-lite"/>
    </source>
</evidence>
<reference evidence="3 4" key="1">
    <citation type="submission" date="2019-05" db="EMBL/GenBank/DDBJ databases">
        <authorList>
            <consortium name="Science for Life Laboratories"/>
        </authorList>
    </citation>
    <scope>NUCLEOTIDE SEQUENCE [LARGE SCALE GENOMIC DNA]</scope>
    <source>
        <strain evidence="3">Soil9</strain>
    </source>
</reference>
<name>A0A6P2D4B0_9BACT</name>
<feature type="chain" id="PRO_5026921578" evidence="2">
    <location>
        <begin position="28"/>
        <end position="128"/>
    </location>
</feature>
<evidence type="ECO:0000256" key="2">
    <source>
        <dbReference type="SAM" id="SignalP"/>
    </source>
</evidence>
<gene>
    <name evidence="3" type="ORF">SOIL9_34220</name>
</gene>
<proteinExistence type="predicted"/>
<evidence type="ECO:0000313" key="3">
    <source>
        <dbReference type="EMBL" id="VTR94292.1"/>
    </source>
</evidence>
<dbReference type="Proteomes" id="UP000464178">
    <property type="component" value="Chromosome"/>
</dbReference>
<dbReference type="EMBL" id="LR593886">
    <property type="protein sequence ID" value="VTR94292.1"/>
    <property type="molecule type" value="Genomic_DNA"/>
</dbReference>
<sequence>MRTWLPRLGFAVLGVALWMGTEQSASAQQPGGQPPPPAFYTMPTPQQRTDFPQGPEPTLPRMYYYPYYYYPHSYWPQNSPQWPEAKGQPYVRPPAYMAYPAFKEPGWRYELWTPMRYYRGNHFWLDQF</sequence>
<feature type="region of interest" description="Disordered" evidence="1">
    <location>
        <begin position="24"/>
        <end position="57"/>
    </location>
</feature>
<organism evidence="3 4">
    <name type="scientific">Gemmata massiliana</name>
    <dbReference type="NCBI Taxonomy" id="1210884"/>
    <lineage>
        <taxon>Bacteria</taxon>
        <taxon>Pseudomonadati</taxon>
        <taxon>Planctomycetota</taxon>
        <taxon>Planctomycetia</taxon>
        <taxon>Gemmatales</taxon>
        <taxon>Gemmataceae</taxon>
        <taxon>Gemmata</taxon>
    </lineage>
</organism>
<keyword evidence="2" id="KW-0732">Signal</keyword>
<dbReference type="AlphaFoldDB" id="A0A6P2D4B0"/>
<accession>A0A6P2D4B0</accession>
<dbReference type="RefSeq" id="WP_162668853.1">
    <property type="nucleotide sequence ID" value="NZ_LR593886.1"/>
</dbReference>